<evidence type="ECO:0000313" key="2">
    <source>
        <dbReference type="Proteomes" id="UP000095751"/>
    </source>
</evidence>
<reference evidence="1 2" key="1">
    <citation type="submission" date="2016-09" db="EMBL/GenBank/DDBJ databases">
        <title>Extensive genetic diversity and differential bi-allelic expression allows diatom success in the polar Southern Ocean.</title>
        <authorList>
            <consortium name="DOE Joint Genome Institute"/>
            <person name="Mock T."/>
            <person name="Otillar R.P."/>
            <person name="Strauss J."/>
            <person name="Dupont C."/>
            <person name="Frickenhaus S."/>
            <person name="Maumus F."/>
            <person name="Mcmullan M."/>
            <person name="Sanges R."/>
            <person name="Schmutz J."/>
            <person name="Toseland A."/>
            <person name="Valas R."/>
            <person name="Veluchamy A."/>
            <person name="Ward B.J."/>
            <person name="Allen A."/>
            <person name="Barry K."/>
            <person name="Falciatore A."/>
            <person name="Ferrante M."/>
            <person name="Fortunato A.E."/>
            <person name="Gloeckner G."/>
            <person name="Gruber A."/>
            <person name="Hipkin R."/>
            <person name="Janech M."/>
            <person name="Kroth P."/>
            <person name="Leese F."/>
            <person name="Lindquist E."/>
            <person name="Lyon B.R."/>
            <person name="Martin J."/>
            <person name="Mayer C."/>
            <person name="Parker M."/>
            <person name="Quesneville H."/>
            <person name="Raymond J."/>
            <person name="Uhlig C."/>
            <person name="Valentin K.U."/>
            <person name="Worden A.Z."/>
            <person name="Armbrust E.V."/>
            <person name="Bowler C."/>
            <person name="Green B."/>
            <person name="Moulton V."/>
            <person name="Van Oosterhout C."/>
            <person name="Grigoriev I."/>
        </authorList>
    </citation>
    <scope>NUCLEOTIDE SEQUENCE [LARGE SCALE GENOMIC DNA]</scope>
    <source>
        <strain evidence="1 2">CCMP1102</strain>
    </source>
</reference>
<accession>A0A1E7FV47</accession>
<dbReference type="InParanoid" id="A0A1E7FV47"/>
<dbReference type="EMBL" id="KV784353">
    <property type="protein sequence ID" value="OEU22030.1"/>
    <property type="molecule type" value="Genomic_DNA"/>
</dbReference>
<dbReference type="KEGG" id="fcy:FRACYDRAFT_267131"/>
<dbReference type="Proteomes" id="UP000095751">
    <property type="component" value="Unassembled WGS sequence"/>
</dbReference>
<evidence type="ECO:0000313" key="1">
    <source>
        <dbReference type="EMBL" id="OEU22030.1"/>
    </source>
</evidence>
<protein>
    <submittedName>
        <fullName evidence="1">Uncharacterized protein</fullName>
    </submittedName>
</protein>
<keyword evidence="2" id="KW-1185">Reference proteome</keyword>
<name>A0A1E7FV47_9STRA</name>
<dbReference type="AlphaFoldDB" id="A0A1E7FV47"/>
<organism evidence="1 2">
    <name type="scientific">Fragilariopsis cylindrus CCMP1102</name>
    <dbReference type="NCBI Taxonomy" id="635003"/>
    <lineage>
        <taxon>Eukaryota</taxon>
        <taxon>Sar</taxon>
        <taxon>Stramenopiles</taxon>
        <taxon>Ochrophyta</taxon>
        <taxon>Bacillariophyta</taxon>
        <taxon>Bacillariophyceae</taxon>
        <taxon>Bacillariophycidae</taxon>
        <taxon>Bacillariales</taxon>
        <taxon>Bacillariaceae</taxon>
        <taxon>Fragilariopsis</taxon>
    </lineage>
</organism>
<dbReference type="OrthoDB" id="52895at2759"/>
<gene>
    <name evidence="1" type="ORF">FRACYDRAFT_267131</name>
</gene>
<proteinExistence type="predicted"/>
<sequence length="359" mass="40158">MNVFKKLVVANRRNRSTSVVSDDGNNTDEDNNFCYHQHDDGDGTGKIVGENSGSSSLSLSSLYGRRSLPPPTVVTCSKFDSDEAFAIVARAMVYRYEHDDLTEREAIEATLGMMDDKRAFIEAMDLKFTTLVSDDYISSQQDGSDAISEIIIQTRSIFDSTLKSMWREMDSDESTSVDDETLVEQRDDDDMVGFERYAKQPKTPKNLRMSPIQSSYNYKSQGEDMPQSTTCSGGNQPFKRQRRWFFAETEKHSSVTPPSIGSEETECGKLFSNPFSVKKSLPKFHFDFGGINSNSCKSKFFLMGGGGRVSHQPVQSLQLDEYSYMGGERASSYLPPTSPIRKVSETYSSATDTGKFIID</sequence>